<dbReference type="EMBL" id="APQL01000006">
    <property type="protein sequence ID" value="ENW06551.1"/>
    <property type="molecule type" value="Genomic_DNA"/>
</dbReference>
<dbReference type="Proteomes" id="UP000017670">
    <property type="component" value="Unassembled WGS sequence"/>
</dbReference>
<dbReference type="AlphaFoldDB" id="N9FNS9"/>
<dbReference type="eggNOG" id="ENOG5031K5P">
    <property type="taxonomic scope" value="Bacteria"/>
</dbReference>
<evidence type="ECO:0000256" key="1">
    <source>
        <dbReference type="SAM" id="MobiDB-lite"/>
    </source>
</evidence>
<sequence>MKRFCLSLLLYSATISLIGCGENFLAANVSLGGSGSGTQKPVPGGNDNSSNPSTGDGDEHYEYVAKIPAESESTCSGVQRRMRFIYADNKQPIPPETIRSLAISPLQIEIENTTPNYVYALTPLCRQIDYEIGTMNILPGESLKCAADQDSLQVLKPFEIRRYEVDLKFAETQEPITVNYYSFYSTDLPKNETVWDKCEAAQITVIMQKRLIPKVIAEEPTIQLPITEAEPMP</sequence>
<proteinExistence type="predicted"/>
<dbReference type="PATRIC" id="fig|1217648.3.peg.2229"/>
<accession>N9FNS9</accession>
<protein>
    <recommendedName>
        <fullName evidence="5">Lipoprotein</fullName>
    </recommendedName>
</protein>
<evidence type="ECO:0008006" key="5">
    <source>
        <dbReference type="Google" id="ProtNLM"/>
    </source>
</evidence>
<feature type="region of interest" description="Disordered" evidence="1">
    <location>
        <begin position="37"/>
        <end position="59"/>
    </location>
</feature>
<evidence type="ECO:0000313" key="4">
    <source>
        <dbReference type="Proteomes" id="UP000017670"/>
    </source>
</evidence>
<feature type="signal peptide" evidence="2">
    <location>
        <begin position="1"/>
        <end position="26"/>
    </location>
</feature>
<dbReference type="RefSeq" id="WP_005061256.1">
    <property type="nucleotide sequence ID" value="NZ_KB849765.1"/>
</dbReference>
<keyword evidence="4" id="KW-1185">Reference proteome</keyword>
<evidence type="ECO:0000313" key="3">
    <source>
        <dbReference type="EMBL" id="ENW06551.1"/>
    </source>
</evidence>
<name>N9FNS9_9GAMM</name>
<dbReference type="PROSITE" id="PS51257">
    <property type="entry name" value="PROKAR_LIPOPROTEIN"/>
    <property type="match status" value="1"/>
</dbReference>
<keyword evidence="2" id="KW-0732">Signal</keyword>
<organism evidence="3 4">
    <name type="scientific">Acinetobacter beijerinckii CIP 110307</name>
    <dbReference type="NCBI Taxonomy" id="1217648"/>
    <lineage>
        <taxon>Bacteria</taxon>
        <taxon>Pseudomonadati</taxon>
        <taxon>Pseudomonadota</taxon>
        <taxon>Gammaproteobacteria</taxon>
        <taxon>Moraxellales</taxon>
        <taxon>Moraxellaceae</taxon>
        <taxon>Acinetobacter</taxon>
    </lineage>
</organism>
<dbReference type="STRING" id="262668.GCA_000931715_01539"/>
<dbReference type="GeneID" id="29857184"/>
<dbReference type="HOGENOM" id="CLU_1202719_0_0_6"/>
<gene>
    <name evidence="3" type="ORF">F933_02290</name>
</gene>
<feature type="chain" id="PRO_5004143540" description="Lipoprotein" evidence="2">
    <location>
        <begin position="27"/>
        <end position="233"/>
    </location>
</feature>
<evidence type="ECO:0000256" key="2">
    <source>
        <dbReference type="SAM" id="SignalP"/>
    </source>
</evidence>
<reference evidence="3 4" key="1">
    <citation type="submission" date="2013-02" db="EMBL/GenBank/DDBJ databases">
        <title>The Genome Sequence of Acinetobacter beijerinckii CIP 110307.</title>
        <authorList>
            <consortium name="The Broad Institute Genome Sequencing Platform"/>
            <consortium name="The Broad Institute Genome Sequencing Center for Infectious Disease"/>
            <person name="Cerqueira G."/>
            <person name="Feldgarden M."/>
            <person name="Courvalin P."/>
            <person name="Perichon B."/>
            <person name="Grillot-Courvalin C."/>
            <person name="Clermont D."/>
            <person name="Rocha E."/>
            <person name="Yoon E.-J."/>
            <person name="Nemec A."/>
            <person name="Walker B."/>
            <person name="Young S.K."/>
            <person name="Zeng Q."/>
            <person name="Gargeya S."/>
            <person name="Fitzgerald M."/>
            <person name="Haas B."/>
            <person name="Abouelleil A."/>
            <person name="Alvarado L."/>
            <person name="Arachchi H.M."/>
            <person name="Berlin A.M."/>
            <person name="Chapman S.B."/>
            <person name="Dewar J."/>
            <person name="Goldberg J."/>
            <person name="Griggs A."/>
            <person name="Gujja S."/>
            <person name="Hansen M."/>
            <person name="Howarth C."/>
            <person name="Imamovic A."/>
            <person name="Larimer J."/>
            <person name="McCowan C."/>
            <person name="Murphy C."/>
            <person name="Neiman D."/>
            <person name="Pearson M."/>
            <person name="Priest M."/>
            <person name="Roberts A."/>
            <person name="Saif S."/>
            <person name="Shea T."/>
            <person name="Sisk P."/>
            <person name="Sykes S."/>
            <person name="Wortman J."/>
            <person name="Nusbaum C."/>
            <person name="Birren B."/>
        </authorList>
    </citation>
    <scope>NUCLEOTIDE SEQUENCE [LARGE SCALE GENOMIC DNA]</scope>
    <source>
        <strain evidence="3 4">CIP 110307</strain>
    </source>
</reference>
<comment type="caution">
    <text evidence="3">The sequence shown here is derived from an EMBL/GenBank/DDBJ whole genome shotgun (WGS) entry which is preliminary data.</text>
</comment>